<dbReference type="SUPFAM" id="SSF56655">
    <property type="entry name" value="Carbohydrate phosphatase"/>
    <property type="match status" value="1"/>
</dbReference>
<proteinExistence type="inferred from homology"/>
<reference evidence="4" key="1">
    <citation type="submission" date="2018-07" db="EMBL/GenBank/DDBJ databases">
        <title>Genome sequencing of Paracoccus sp. SC2-6.</title>
        <authorList>
            <person name="Heo J."/>
            <person name="Kim S.-J."/>
            <person name="Kwon S.-W."/>
        </authorList>
    </citation>
    <scope>NUCLEOTIDE SEQUENCE [LARGE SCALE GENOMIC DNA]</scope>
    <source>
        <strain evidence="4">SC2-6</strain>
    </source>
</reference>
<dbReference type="GO" id="GO:0007165">
    <property type="term" value="P:signal transduction"/>
    <property type="evidence" value="ECO:0007669"/>
    <property type="project" value="TreeGrafter"/>
</dbReference>
<dbReference type="GO" id="GO:0046872">
    <property type="term" value="F:metal ion binding"/>
    <property type="evidence" value="ECO:0007669"/>
    <property type="project" value="UniProtKB-KW"/>
</dbReference>
<dbReference type="GO" id="GO:0006020">
    <property type="term" value="P:inositol metabolic process"/>
    <property type="evidence" value="ECO:0007669"/>
    <property type="project" value="TreeGrafter"/>
</dbReference>
<sequence>MPPLATPADDLALLSRAAREAGDIARRFWRQEPRAWDKDGGAGPVTEADLAVNIHLQQMLGAARPSYGWLSEETPDEPARLDAARTFVVDPIDGTRAFIDGQEGFSHALAVVEGDQVIAGVVYLPIPDLMYAARAGGPATLNGAVIAPSAATAPDGASVLTGKASFAPVHWRGGLPPEMRRMFRPSIAWRMCLVAEGQFDAVMALRASWEWDIAAGSLIAERAGCVVSDRRGRALRFNQPQPLADGLLLAPPALHAALLARLVPNAGED</sequence>
<feature type="binding site" evidence="2">
    <location>
        <position position="90"/>
    </location>
    <ligand>
        <name>Mg(2+)</name>
        <dbReference type="ChEBI" id="CHEBI:18420"/>
        <label>2</label>
    </ligand>
</feature>
<dbReference type="InterPro" id="IPR000760">
    <property type="entry name" value="Inositol_monophosphatase-like"/>
</dbReference>
<dbReference type="OrthoDB" id="9785695at2"/>
<protein>
    <submittedName>
        <fullName evidence="3">3'(2'),5'-bisphosphate nucleotidase CysQ</fullName>
    </submittedName>
</protein>
<gene>
    <name evidence="3" type="ORF">DRW48_03540</name>
</gene>
<dbReference type="Gene3D" id="3.40.190.80">
    <property type="match status" value="1"/>
</dbReference>
<evidence type="ECO:0000256" key="2">
    <source>
        <dbReference type="PIRSR" id="PIRSR600760-2"/>
    </source>
</evidence>
<accession>A0A344PHN6</accession>
<dbReference type="RefSeq" id="WP_114075210.1">
    <property type="nucleotide sequence ID" value="NZ_CP030918.1"/>
</dbReference>
<organism evidence="3 4">
    <name type="scientific">Paracoccus suum</name>
    <dbReference type="NCBI Taxonomy" id="2259340"/>
    <lineage>
        <taxon>Bacteria</taxon>
        <taxon>Pseudomonadati</taxon>
        <taxon>Pseudomonadota</taxon>
        <taxon>Alphaproteobacteria</taxon>
        <taxon>Rhodobacterales</taxon>
        <taxon>Paracoccaceae</taxon>
        <taxon>Paracoccus</taxon>
    </lineage>
</organism>
<evidence type="ECO:0000313" key="4">
    <source>
        <dbReference type="Proteomes" id="UP000252023"/>
    </source>
</evidence>
<feature type="binding site" evidence="2">
    <location>
        <position position="93"/>
    </location>
    <ligand>
        <name>Mg(2+)</name>
        <dbReference type="ChEBI" id="CHEBI:18420"/>
        <label>2</label>
    </ligand>
</feature>
<dbReference type="Gene3D" id="3.30.540.10">
    <property type="entry name" value="Fructose-1,6-Bisphosphatase, subunit A, domain 1"/>
    <property type="match status" value="1"/>
</dbReference>
<name>A0A344PHN6_9RHOB</name>
<comment type="similarity">
    <text evidence="1">Belongs to the inositol monophosphatase superfamily.</text>
</comment>
<keyword evidence="2" id="KW-0479">Metal-binding</keyword>
<dbReference type="EMBL" id="CP030918">
    <property type="protein sequence ID" value="AXC48891.1"/>
    <property type="molecule type" value="Genomic_DNA"/>
</dbReference>
<evidence type="ECO:0000256" key="1">
    <source>
        <dbReference type="ARBA" id="ARBA00009759"/>
    </source>
</evidence>
<dbReference type="PANTHER" id="PTHR20854:SF4">
    <property type="entry name" value="INOSITOL-1-MONOPHOSPHATASE-RELATED"/>
    <property type="match status" value="1"/>
</dbReference>
<comment type="cofactor">
    <cofactor evidence="2">
        <name>Mg(2+)</name>
        <dbReference type="ChEBI" id="CHEBI:18420"/>
    </cofactor>
</comment>
<dbReference type="Proteomes" id="UP000252023">
    <property type="component" value="Chromosome"/>
</dbReference>
<feature type="binding site" evidence="2">
    <location>
        <position position="92"/>
    </location>
    <ligand>
        <name>Mg(2+)</name>
        <dbReference type="ChEBI" id="CHEBI:18420"/>
        <label>1</label>
        <note>catalytic</note>
    </ligand>
</feature>
<keyword evidence="2" id="KW-0460">Magnesium</keyword>
<keyword evidence="4" id="KW-1185">Reference proteome</keyword>
<dbReference type="Pfam" id="PF00459">
    <property type="entry name" value="Inositol_P"/>
    <property type="match status" value="1"/>
</dbReference>
<dbReference type="AlphaFoldDB" id="A0A344PHN6"/>
<feature type="binding site" evidence="2">
    <location>
        <position position="212"/>
    </location>
    <ligand>
        <name>Mg(2+)</name>
        <dbReference type="ChEBI" id="CHEBI:18420"/>
        <label>1</label>
        <note>catalytic</note>
    </ligand>
</feature>
<dbReference type="KEGG" id="pars:DRW48_03540"/>
<evidence type="ECO:0000313" key="3">
    <source>
        <dbReference type="EMBL" id="AXC48891.1"/>
    </source>
</evidence>
<feature type="binding site" evidence="2">
    <location>
        <position position="72"/>
    </location>
    <ligand>
        <name>Mg(2+)</name>
        <dbReference type="ChEBI" id="CHEBI:18420"/>
        <label>1</label>
        <note>catalytic</note>
    </ligand>
</feature>
<dbReference type="CDD" id="cd01638">
    <property type="entry name" value="CysQ"/>
    <property type="match status" value="1"/>
</dbReference>
<dbReference type="PRINTS" id="PR00377">
    <property type="entry name" value="IMPHPHTASES"/>
</dbReference>
<dbReference type="PANTHER" id="PTHR20854">
    <property type="entry name" value="INOSITOL MONOPHOSPHATASE"/>
    <property type="match status" value="1"/>
</dbReference>
<dbReference type="GO" id="GO:0008934">
    <property type="term" value="F:inositol monophosphate 1-phosphatase activity"/>
    <property type="evidence" value="ECO:0007669"/>
    <property type="project" value="TreeGrafter"/>
</dbReference>